<sequence>MIRSGMSGYRTCSLDFIASFSSSVFNRARASAASILLFSSSSFFFFPASSSSDRVILGGVLLPRVVIRPTQRVQENRIFNHGEYGLEIFNNVDSQSTVRVAKQTAVSNS</sequence>
<accession>A0A8D8UZW9</accession>
<dbReference type="AlphaFoldDB" id="A0A8D8UZW9"/>
<dbReference type="EMBL" id="HBUF01350966">
    <property type="protein sequence ID" value="CAG6713782.1"/>
    <property type="molecule type" value="Transcribed_RNA"/>
</dbReference>
<organism evidence="1">
    <name type="scientific">Cacopsylla melanoneura</name>
    <dbReference type="NCBI Taxonomy" id="428564"/>
    <lineage>
        <taxon>Eukaryota</taxon>
        <taxon>Metazoa</taxon>
        <taxon>Ecdysozoa</taxon>
        <taxon>Arthropoda</taxon>
        <taxon>Hexapoda</taxon>
        <taxon>Insecta</taxon>
        <taxon>Pterygota</taxon>
        <taxon>Neoptera</taxon>
        <taxon>Paraneoptera</taxon>
        <taxon>Hemiptera</taxon>
        <taxon>Sternorrhyncha</taxon>
        <taxon>Psylloidea</taxon>
        <taxon>Psyllidae</taxon>
        <taxon>Psyllinae</taxon>
        <taxon>Cacopsylla</taxon>
    </lineage>
</organism>
<proteinExistence type="predicted"/>
<evidence type="ECO:0000313" key="1">
    <source>
        <dbReference type="EMBL" id="CAG6713782.1"/>
    </source>
</evidence>
<protein>
    <submittedName>
        <fullName evidence="1">Uncharacterized protein</fullName>
    </submittedName>
</protein>
<name>A0A8D8UZW9_9HEMI</name>
<reference evidence="1" key="1">
    <citation type="submission" date="2021-05" db="EMBL/GenBank/DDBJ databases">
        <authorList>
            <person name="Alioto T."/>
            <person name="Alioto T."/>
            <person name="Gomez Garrido J."/>
        </authorList>
    </citation>
    <scope>NUCLEOTIDE SEQUENCE</scope>
</reference>